<dbReference type="PANTHER" id="PTHR30408">
    <property type="entry name" value="TYPE-1 RESTRICTION ENZYME ECOKI SPECIFICITY PROTEIN"/>
    <property type="match status" value="1"/>
</dbReference>
<dbReference type="Gene3D" id="3.90.220.20">
    <property type="entry name" value="DNA methylase specificity domains"/>
    <property type="match status" value="2"/>
</dbReference>
<dbReference type="GO" id="GO:0004519">
    <property type="term" value="F:endonuclease activity"/>
    <property type="evidence" value="ECO:0007669"/>
    <property type="project" value="UniProtKB-KW"/>
</dbReference>
<evidence type="ECO:0000256" key="1">
    <source>
        <dbReference type="ARBA" id="ARBA00010923"/>
    </source>
</evidence>
<dbReference type="SUPFAM" id="SSF116734">
    <property type="entry name" value="DNA methylase specificity domain"/>
    <property type="match status" value="2"/>
</dbReference>
<sequence>MANVILSDVIDIISGGTPKTSESKYWSGGNIDWLSINDFNNGNRFVYSSEKKITELALKESNIKLLNKGDVIISARGTVGVLAQIGKPMCFNQSCFGLRGKKELIDNDFLYYVLKNYIHNLKKKSQGSVFDTINIKSFDLMEIDIPNYASQCNIASVLSVLDQKIELNNRINAELEAMAKTLYDYWFVQFDFPNEDGKPYKSSGGKMVYNNILKREIPEGWEIGTISEFIASSKGGDWGKETIEGKYTMPVICVRGADINGLNGSGQIGAPKRYILDKNKEKFLLPYDLVIEISGGSPTQSTGRLLLITDEMLSRFDEPLICSNFCKAISLVNHQYAYNFKYMWDSIYDSGVLFGWEGKTSGIKNLLFESFVSKYIICMPAVELVNKFFSLAEDIHKKKQNNLKENEKIIQLRDFLLPMLMNGQVTVK</sequence>
<accession>A0A318MU64</accession>
<evidence type="ECO:0000256" key="3">
    <source>
        <dbReference type="ARBA" id="ARBA00023125"/>
    </source>
</evidence>
<dbReference type="CDD" id="cd17243">
    <property type="entry name" value="RMtype1_S_AchA6I-TRD2-CR2_like"/>
    <property type="match status" value="1"/>
</dbReference>
<dbReference type="GO" id="GO:0009307">
    <property type="term" value="P:DNA restriction-modification system"/>
    <property type="evidence" value="ECO:0007669"/>
    <property type="project" value="UniProtKB-KW"/>
</dbReference>
<dbReference type="InterPro" id="IPR044946">
    <property type="entry name" value="Restrct_endonuc_typeI_TRD_sf"/>
</dbReference>
<evidence type="ECO:0000259" key="4">
    <source>
        <dbReference type="Pfam" id="PF01420"/>
    </source>
</evidence>
<gene>
    <name evidence="5" type="ORF">DKK76_05120</name>
</gene>
<dbReference type="Proteomes" id="UP000247838">
    <property type="component" value="Unassembled WGS sequence"/>
</dbReference>
<comment type="caution">
    <text evidence="5">The sequence shown here is derived from an EMBL/GenBank/DDBJ whole genome shotgun (WGS) entry which is preliminary data.</text>
</comment>
<evidence type="ECO:0000256" key="2">
    <source>
        <dbReference type="ARBA" id="ARBA00022747"/>
    </source>
</evidence>
<evidence type="ECO:0000313" key="6">
    <source>
        <dbReference type="Proteomes" id="UP000247838"/>
    </source>
</evidence>
<keyword evidence="3" id="KW-0238">DNA-binding</keyword>
<reference evidence="5 6" key="1">
    <citation type="submission" date="2018-05" db="EMBL/GenBank/DDBJ databases">
        <title>Reference genomes for bee gut microbiota database.</title>
        <authorList>
            <person name="Ellegaard K.M."/>
        </authorList>
    </citation>
    <scope>NUCLEOTIDE SEQUENCE [LARGE SCALE GENOMIC DNA]</scope>
    <source>
        <strain evidence="5 6">ESL0167</strain>
    </source>
</reference>
<proteinExistence type="inferred from homology"/>
<dbReference type="PANTHER" id="PTHR30408:SF13">
    <property type="entry name" value="TYPE I RESTRICTION ENZYME HINDI SPECIFICITY SUBUNIT"/>
    <property type="match status" value="1"/>
</dbReference>
<dbReference type="RefSeq" id="WP_110443423.1">
    <property type="nucleotide sequence ID" value="NZ_QGLM01000012.1"/>
</dbReference>
<dbReference type="REBASE" id="292658">
    <property type="entry name" value="S.Fpe167ORF5115P"/>
</dbReference>
<keyword evidence="2" id="KW-0680">Restriction system</keyword>
<name>A0A318MU64_FRIPE</name>
<keyword evidence="5" id="KW-0540">Nuclease</keyword>
<evidence type="ECO:0000313" key="5">
    <source>
        <dbReference type="EMBL" id="PXY95499.1"/>
    </source>
</evidence>
<organism evidence="5 6">
    <name type="scientific">Frischella perrara</name>
    <dbReference type="NCBI Taxonomy" id="1267021"/>
    <lineage>
        <taxon>Bacteria</taxon>
        <taxon>Pseudomonadati</taxon>
        <taxon>Pseudomonadota</taxon>
        <taxon>Gammaproteobacteria</taxon>
        <taxon>Orbales</taxon>
        <taxon>Orbaceae</taxon>
        <taxon>Frischella</taxon>
    </lineage>
</organism>
<dbReference type="AlphaFoldDB" id="A0A318MU64"/>
<dbReference type="GO" id="GO:0003677">
    <property type="term" value="F:DNA binding"/>
    <property type="evidence" value="ECO:0007669"/>
    <property type="project" value="UniProtKB-KW"/>
</dbReference>
<dbReference type="EMBL" id="QGLM01000012">
    <property type="protein sequence ID" value="PXY95499.1"/>
    <property type="molecule type" value="Genomic_DNA"/>
</dbReference>
<keyword evidence="5" id="KW-0378">Hydrolase</keyword>
<feature type="domain" description="Type I restriction modification DNA specificity" evidence="4">
    <location>
        <begin position="4"/>
        <end position="177"/>
    </location>
</feature>
<protein>
    <submittedName>
        <fullName evidence="5">Restriction endonuclease subunit S</fullName>
    </submittedName>
</protein>
<dbReference type="Pfam" id="PF01420">
    <property type="entry name" value="Methylase_S"/>
    <property type="match status" value="1"/>
</dbReference>
<comment type="similarity">
    <text evidence="1">Belongs to the type-I restriction system S methylase family.</text>
</comment>
<keyword evidence="5" id="KW-0255">Endonuclease</keyword>
<dbReference type="Gene3D" id="1.10.287.1120">
    <property type="entry name" value="Bipartite methylase S protein"/>
    <property type="match status" value="1"/>
</dbReference>
<dbReference type="InterPro" id="IPR000055">
    <property type="entry name" value="Restrct_endonuc_typeI_TRD"/>
</dbReference>
<dbReference type="InterPro" id="IPR052021">
    <property type="entry name" value="Type-I_RS_S_subunit"/>
</dbReference>